<organism evidence="5 6">
    <name type="scientific">Xanthocytophaga agilis</name>
    <dbReference type="NCBI Taxonomy" id="3048010"/>
    <lineage>
        <taxon>Bacteria</taxon>
        <taxon>Pseudomonadati</taxon>
        <taxon>Bacteroidota</taxon>
        <taxon>Cytophagia</taxon>
        <taxon>Cytophagales</taxon>
        <taxon>Rhodocytophagaceae</taxon>
        <taxon>Xanthocytophaga</taxon>
    </lineage>
</organism>
<proteinExistence type="predicted"/>
<sequence>MKKKVAFISEHASPLATLGGVDSGGQNVYVAELSKHLARIGYEIDVFTRWEDPGFPEVVDWMPGVRVIHIQAGPVDVVPKEELLQYMPEFSLNMYEFILEHKINYQLIHANFWTSSLVASQLKKLLQIPFVVTFHALGYIRKLYQGSQDHFPEERIRIEEQIVHEADHIIAECPQDRSDLLNYYSAYPELTTVIPCGFSIQDFYPVEQKKARQILRLKENEIIFLQLGRMVPRKGVDNVIRALSRIKQCQQSVRLVIVGGESDLPDPELCPEIKRLQHVAQEEGVSLQVTFTGRKSRDMLKHYYSAADVFISTPWYEPFGITPLEAMACGTPVIGSQVGGIKYSVADGETGFLVPPNDPDALAEKMSQLICDPELLQQMKKNAIERVNTLFTWAKVAEEVSDLYNKVIYRTYEAAGRPQTVLTERAEQLLDADLIIGG</sequence>
<dbReference type="Gene3D" id="3.40.50.2000">
    <property type="entry name" value="Glycogen Phosphorylase B"/>
    <property type="match status" value="2"/>
</dbReference>
<feature type="domain" description="Glycosyl transferase family 1" evidence="3">
    <location>
        <begin position="208"/>
        <end position="385"/>
    </location>
</feature>
<name>A0AAE3R1M9_9BACT</name>
<dbReference type="Pfam" id="PF00534">
    <property type="entry name" value="Glycos_transf_1"/>
    <property type="match status" value="1"/>
</dbReference>
<dbReference type="InterPro" id="IPR001296">
    <property type="entry name" value="Glyco_trans_1"/>
</dbReference>
<dbReference type="Pfam" id="PF13439">
    <property type="entry name" value="Glyco_transf_4"/>
    <property type="match status" value="1"/>
</dbReference>
<evidence type="ECO:0000259" key="4">
    <source>
        <dbReference type="Pfam" id="PF13439"/>
    </source>
</evidence>
<dbReference type="PANTHER" id="PTHR12526:SF510">
    <property type="entry name" value="D-INOSITOL 3-PHOSPHATE GLYCOSYLTRANSFERASE"/>
    <property type="match status" value="1"/>
</dbReference>
<accession>A0AAE3R1M9</accession>
<keyword evidence="2" id="KW-0808">Transferase</keyword>
<comment type="caution">
    <text evidence="5">The sequence shown here is derived from an EMBL/GenBank/DDBJ whole genome shotgun (WGS) entry which is preliminary data.</text>
</comment>
<dbReference type="RefSeq" id="WP_314509519.1">
    <property type="nucleotide sequence ID" value="NZ_JASJOU010000001.1"/>
</dbReference>
<dbReference type="Proteomes" id="UP001232063">
    <property type="component" value="Unassembled WGS sequence"/>
</dbReference>
<dbReference type="SUPFAM" id="SSF53756">
    <property type="entry name" value="UDP-Glycosyltransferase/glycogen phosphorylase"/>
    <property type="match status" value="1"/>
</dbReference>
<protein>
    <submittedName>
        <fullName evidence="5">Glycosyltransferase family 1 protein</fullName>
    </submittedName>
</protein>
<dbReference type="PANTHER" id="PTHR12526">
    <property type="entry name" value="GLYCOSYLTRANSFERASE"/>
    <property type="match status" value="1"/>
</dbReference>
<reference evidence="5" key="1">
    <citation type="submission" date="2023-05" db="EMBL/GenBank/DDBJ databases">
        <authorList>
            <person name="Zhang X."/>
        </authorList>
    </citation>
    <scope>NUCLEOTIDE SEQUENCE</scope>
    <source>
        <strain evidence="5">BD1B2-1</strain>
    </source>
</reference>
<evidence type="ECO:0000256" key="2">
    <source>
        <dbReference type="ARBA" id="ARBA00022679"/>
    </source>
</evidence>
<dbReference type="AlphaFoldDB" id="A0AAE3R1M9"/>
<dbReference type="EMBL" id="JASJOU010000001">
    <property type="protein sequence ID" value="MDJ1499984.1"/>
    <property type="molecule type" value="Genomic_DNA"/>
</dbReference>
<keyword evidence="6" id="KW-1185">Reference proteome</keyword>
<dbReference type="InterPro" id="IPR028098">
    <property type="entry name" value="Glyco_trans_4-like_N"/>
</dbReference>
<evidence type="ECO:0000313" key="6">
    <source>
        <dbReference type="Proteomes" id="UP001232063"/>
    </source>
</evidence>
<gene>
    <name evidence="5" type="ORF">QNI22_04985</name>
</gene>
<feature type="domain" description="Glycosyltransferase subfamily 4-like N-terminal" evidence="4">
    <location>
        <begin position="24"/>
        <end position="199"/>
    </location>
</feature>
<keyword evidence="1" id="KW-0328">Glycosyltransferase</keyword>
<evidence type="ECO:0000313" key="5">
    <source>
        <dbReference type="EMBL" id="MDJ1499984.1"/>
    </source>
</evidence>
<dbReference type="CDD" id="cd03800">
    <property type="entry name" value="GT4_sucrose_synthase"/>
    <property type="match status" value="1"/>
</dbReference>
<evidence type="ECO:0000259" key="3">
    <source>
        <dbReference type="Pfam" id="PF00534"/>
    </source>
</evidence>
<dbReference type="GO" id="GO:0016757">
    <property type="term" value="F:glycosyltransferase activity"/>
    <property type="evidence" value="ECO:0007669"/>
    <property type="project" value="UniProtKB-KW"/>
</dbReference>
<evidence type="ECO:0000256" key="1">
    <source>
        <dbReference type="ARBA" id="ARBA00022676"/>
    </source>
</evidence>